<dbReference type="EMBL" id="JANAWD010000082">
    <property type="protein sequence ID" value="KAJ3487812.1"/>
    <property type="molecule type" value="Genomic_DNA"/>
</dbReference>
<dbReference type="PANTHER" id="PTHR19384:SF127">
    <property type="entry name" value="BIFUNCTIONAL CYTOCHROME P450_NADPH--P450 REDUCTASE"/>
    <property type="match status" value="1"/>
</dbReference>
<keyword evidence="10" id="KW-0274">FAD</keyword>
<keyword evidence="8" id="KW-0288">FMN</keyword>
<keyword evidence="5" id="KW-0813">Transport</keyword>
<evidence type="ECO:0000256" key="7">
    <source>
        <dbReference type="ARBA" id="ARBA00022630"/>
    </source>
</evidence>
<dbReference type="Gene3D" id="3.40.50.80">
    <property type="entry name" value="Nucleotide-binding domain of ferredoxin-NADP reductase (FNR) module"/>
    <property type="match status" value="1"/>
</dbReference>
<dbReference type="InterPro" id="IPR008254">
    <property type="entry name" value="Flavodoxin/NO_synth"/>
</dbReference>
<evidence type="ECO:0000256" key="1">
    <source>
        <dbReference type="ARBA" id="ARBA00001917"/>
    </source>
</evidence>
<evidence type="ECO:0000256" key="8">
    <source>
        <dbReference type="ARBA" id="ARBA00022643"/>
    </source>
</evidence>
<keyword evidence="12" id="KW-0560">Oxidoreductase</keyword>
<dbReference type="Gene3D" id="1.20.990.10">
    <property type="entry name" value="NADPH-cytochrome p450 Reductase, Chain A, domain 3"/>
    <property type="match status" value="1"/>
</dbReference>
<dbReference type="GO" id="GO:0005829">
    <property type="term" value="C:cytosol"/>
    <property type="evidence" value="ECO:0007669"/>
    <property type="project" value="TreeGrafter"/>
</dbReference>
<dbReference type="InterPro" id="IPR003097">
    <property type="entry name" value="CysJ-like_FAD-binding"/>
</dbReference>
<dbReference type="Pfam" id="PF00067">
    <property type="entry name" value="p450"/>
    <property type="match status" value="1"/>
</dbReference>
<evidence type="ECO:0000256" key="3">
    <source>
        <dbReference type="ARBA" id="ARBA00001974"/>
    </source>
</evidence>
<dbReference type="CDD" id="cd11068">
    <property type="entry name" value="CYP120A1"/>
    <property type="match status" value="1"/>
</dbReference>
<dbReference type="InterPro" id="IPR001128">
    <property type="entry name" value="Cyt_P450"/>
</dbReference>
<organism evidence="20 21">
    <name type="scientific">Meripilus lineatus</name>
    <dbReference type="NCBI Taxonomy" id="2056292"/>
    <lineage>
        <taxon>Eukaryota</taxon>
        <taxon>Fungi</taxon>
        <taxon>Dikarya</taxon>
        <taxon>Basidiomycota</taxon>
        <taxon>Agaricomycotina</taxon>
        <taxon>Agaricomycetes</taxon>
        <taxon>Polyporales</taxon>
        <taxon>Meripilaceae</taxon>
        <taxon>Meripilus</taxon>
    </lineage>
</organism>
<dbReference type="InterPro" id="IPR039261">
    <property type="entry name" value="FNR_nucleotide-bd"/>
</dbReference>
<dbReference type="InterPro" id="IPR023206">
    <property type="entry name" value="Bifunctional_P450_P450_red"/>
</dbReference>
<dbReference type="InterPro" id="IPR017938">
    <property type="entry name" value="Riboflavin_synthase-like_b-brl"/>
</dbReference>
<sequence length="1054" mass="117571">MTTPIPSPPSIPFLGHVTQIEKEVPMRSFMLLAQQYGEIYELNMIGRKVVFLNSYNLLQEVCDEKRFRKSVNAPLIEVRNGLGDGLFTAFPDEPNWATAHRLLIPAFGAPAIRDMFDDMLDVVSQLVLKWERFGPKHKIDPADDFTRMTLDAIALCSMSYRFNSFYRDAAHPFVQSMVDFLIECGLRANRPSVVNSVMRGTKAQYESDIQVMASIADEIIADRKQNPIEKKDLLNTMLYSKDPKTGESLSDENIRNNPVPIKLSVFKTCTELGYSVSGHETTSGLLTFSLFHLIKNPEAMRKLREEVDEVLGDQTIQLTDIGKLRYTLAVLRESLRLNVPAAVRTMTSTEDQVIGNGKYFIEKGTTVAANAWTIQRDTHVWGDDAEEFKPERMLNGKFDAVPANAWQPFGFGARACIGRAFAIQEAQIALASIIQRFDFVFENPSYTLELKQTLTLKPTNFYVHAIPRAGKSVPLYNAPSAKPATPKDLPSGIVQSLSGLVPMQVLYGSNTGTSESFAQRIASVAASHGFRATLATLDSSVERLITDGPIVVVTASFEGQPADNAAHFVNWLENLKSNELANVRFAVFGCGNRDWSRTYQRIPKLCDDILEKRGGRRLVPRGEGDASQPEFFEKFDTWEQTLWKTLEKEYDVTASKGSLSEPAIRVNVLDEGTTRAETLRQTDTSMAKRHIEFTLPENVSYRAGDYLAVLPLNPSRIVQRAMSHFRLSSEQNISLSAAGPTFLPVDRPINVSALLSGYVELSQPATTRDLHLLLEVDSSAETKNKLQELSSSYATNVLAKRLSLLDILEDLPDIDLPFASFLSLLPSMRVRQYSISSSPLWDPRKVTLTVSILDAPSISGRSESFQGVASTFLAGLRPGNKVQVAIRPSAASFHPPRDPKTPLIMFCSGTGLAPMRGFIQERALQKEAGQEVGKITLFFGCRRPNEDYLYSTTDMKKWVEEGVVDVRPAFSRETDKSLGCKYVQDRIWHDRSDIRHAYDEAGAKFFTCGSRKVAEGVKQVLMSIICEARGVSEEEGALLFDRAILERYSTDVFE</sequence>
<comment type="catalytic activity">
    <reaction evidence="16">
        <text>2 oxidized [cytochrome P450] + NADPH = 2 reduced [cytochrome P450] + NADP(+) + H(+)</text>
        <dbReference type="Rhea" id="RHEA:24040"/>
        <dbReference type="Rhea" id="RHEA-COMP:14627"/>
        <dbReference type="Rhea" id="RHEA-COMP:14628"/>
        <dbReference type="ChEBI" id="CHEBI:15378"/>
        <dbReference type="ChEBI" id="CHEBI:55376"/>
        <dbReference type="ChEBI" id="CHEBI:57783"/>
        <dbReference type="ChEBI" id="CHEBI:58349"/>
        <dbReference type="ChEBI" id="CHEBI:60344"/>
        <dbReference type="EC" id="1.6.2.4"/>
    </reaction>
</comment>
<dbReference type="InterPro" id="IPR029039">
    <property type="entry name" value="Flavoprotein-like_sf"/>
</dbReference>
<evidence type="ECO:0000313" key="20">
    <source>
        <dbReference type="EMBL" id="KAJ3487812.1"/>
    </source>
</evidence>
<evidence type="ECO:0000256" key="12">
    <source>
        <dbReference type="ARBA" id="ARBA00023002"/>
    </source>
</evidence>
<dbReference type="SUPFAM" id="SSF63380">
    <property type="entry name" value="Riboflavin synthase domain-like"/>
    <property type="match status" value="1"/>
</dbReference>
<reference evidence="20" key="1">
    <citation type="submission" date="2022-07" db="EMBL/GenBank/DDBJ databases">
        <title>Genome Sequence of Physisporinus lineatus.</title>
        <authorList>
            <person name="Buettner E."/>
        </authorList>
    </citation>
    <scope>NUCLEOTIDE SEQUENCE</scope>
    <source>
        <strain evidence="20">VT162</strain>
    </source>
</reference>
<dbReference type="SUPFAM" id="SSF48264">
    <property type="entry name" value="Cytochrome P450"/>
    <property type="match status" value="1"/>
</dbReference>
<accession>A0AAD5V729</accession>
<name>A0AAD5V729_9APHY</name>
<evidence type="ECO:0000256" key="10">
    <source>
        <dbReference type="ARBA" id="ARBA00022827"/>
    </source>
</evidence>
<dbReference type="GO" id="GO:0050660">
    <property type="term" value="F:flavin adenine dinucleotide binding"/>
    <property type="evidence" value="ECO:0007669"/>
    <property type="project" value="TreeGrafter"/>
</dbReference>
<dbReference type="Pfam" id="PF00667">
    <property type="entry name" value="FAD_binding_1"/>
    <property type="match status" value="1"/>
</dbReference>
<protein>
    <recommendedName>
        <fullName evidence="22">Cytochrome P450</fullName>
    </recommendedName>
</protein>
<dbReference type="InterPro" id="IPR002401">
    <property type="entry name" value="Cyt_P450_E_grp-I"/>
</dbReference>
<feature type="domain" description="FAD-binding FR-type" evidence="19">
    <location>
        <begin position="671"/>
        <end position="896"/>
    </location>
</feature>
<dbReference type="CDD" id="cd06206">
    <property type="entry name" value="bifunctional_CYPOR"/>
    <property type="match status" value="1"/>
</dbReference>
<dbReference type="InterPro" id="IPR017972">
    <property type="entry name" value="Cyt_P450_CS"/>
</dbReference>
<evidence type="ECO:0000256" key="14">
    <source>
        <dbReference type="ARBA" id="ARBA00023033"/>
    </source>
</evidence>
<dbReference type="SUPFAM" id="SSF52343">
    <property type="entry name" value="Ferredoxin reductase-like, C-terminal NADP-linked domain"/>
    <property type="match status" value="1"/>
</dbReference>
<dbReference type="Proteomes" id="UP001212997">
    <property type="component" value="Unassembled WGS sequence"/>
</dbReference>
<dbReference type="PRINTS" id="PR00385">
    <property type="entry name" value="P450"/>
</dbReference>
<dbReference type="Pfam" id="PF00175">
    <property type="entry name" value="NAD_binding_1"/>
    <property type="match status" value="1"/>
</dbReference>
<keyword evidence="21" id="KW-1185">Reference proteome</keyword>
<evidence type="ECO:0000256" key="4">
    <source>
        <dbReference type="ARBA" id="ARBA00010018"/>
    </source>
</evidence>
<evidence type="ECO:0000256" key="11">
    <source>
        <dbReference type="ARBA" id="ARBA00022857"/>
    </source>
</evidence>
<dbReference type="GO" id="GO:0005506">
    <property type="term" value="F:iron ion binding"/>
    <property type="evidence" value="ECO:0007669"/>
    <property type="project" value="InterPro"/>
</dbReference>
<evidence type="ECO:0000256" key="2">
    <source>
        <dbReference type="ARBA" id="ARBA00001971"/>
    </source>
</evidence>
<keyword evidence="13 17" id="KW-0408">Iron</keyword>
<evidence type="ECO:0000256" key="17">
    <source>
        <dbReference type="PIRSR" id="PIRSR000209-1"/>
    </source>
</evidence>
<evidence type="ECO:0000256" key="16">
    <source>
        <dbReference type="ARBA" id="ARBA00049342"/>
    </source>
</evidence>
<dbReference type="PROSITE" id="PS00086">
    <property type="entry name" value="CYTOCHROME_P450"/>
    <property type="match status" value="1"/>
</dbReference>
<evidence type="ECO:0008006" key="22">
    <source>
        <dbReference type="Google" id="ProtNLM"/>
    </source>
</evidence>
<dbReference type="PROSITE" id="PS51384">
    <property type="entry name" value="FAD_FR"/>
    <property type="match status" value="1"/>
</dbReference>
<dbReference type="GO" id="GO:0010181">
    <property type="term" value="F:FMN binding"/>
    <property type="evidence" value="ECO:0007669"/>
    <property type="project" value="InterPro"/>
</dbReference>
<feature type="domain" description="Flavodoxin-like" evidence="18">
    <location>
        <begin position="503"/>
        <end position="643"/>
    </location>
</feature>
<evidence type="ECO:0000259" key="19">
    <source>
        <dbReference type="PROSITE" id="PS51384"/>
    </source>
</evidence>
<dbReference type="InterPro" id="IPR001433">
    <property type="entry name" value="OxRdtase_FAD/NAD-bd"/>
</dbReference>
<feature type="binding site" description="axial binding residue" evidence="17">
    <location>
        <position position="416"/>
    </location>
    <ligand>
        <name>heme</name>
        <dbReference type="ChEBI" id="CHEBI:30413"/>
    </ligand>
    <ligandPart>
        <name>Fe</name>
        <dbReference type="ChEBI" id="CHEBI:18248"/>
    </ligandPart>
</feature>
<dbReference type="GO" id="GO:0020037">
    <property type="term" value="F:heme binding"/>
    <property type="evidence" value="ECO:0007669"/>
    <property type="project" value="InterPro"/>
</dbReference>
<keyword evidence="6 17" id="KW-0349">Heme</keyword>
<dbReference type="Gene3D" id="2.40.30.10">
    <property type="entry name" value="Translation factors"/>
    <property type="match status" value="1"/>
</dbReference>
<dbReference type="InterPro" id="IPR036396">
    <property type="entry name" value="Cyt_P450_sf"/>
</dbReference>
<keyword evidence="14" id="KW-0503">Monooxygenase</keyword>
<dbReference type="GO" id="GO:0003958">
    <property type="term" value="F:NADPH-hemoprotein reductase activity"/>
    <property type="evidence" value="ECO:0007669"/>
    <property type="project" value="UniProtKB-EC"/>
</dbReference>
<dbReference type="GO" id="GO:0070330">
    <property type="term" value="F:aromatase activity"/>
    <property type="evidence" value="ECO:0007669"/>
    <property type="project" value="InterPro"/>
</dbReference>
<dbReference type="InterPro" id="IPR017927">
    <property type="entry name" value="FAD-bd_FR_type"/>
</dbReference>
<keyword evidence="11" id="KW-0521">NADP</keyword>
<comment type="similarity">
    <text evidence="4">In the N-terminal section; belongs to the cytochrome P450 family.</text>
</comment>
<evidence type="ECO:0000313" key="21">
    <source>
        <dbReference type="Proteomes" id="UP001212997"/>
    </source>
</evidence>
<gene>
    <name evidence="20" type="ORF">NLI96_g3280</name>
</gene>
<dbReference type="Pfam" id="PF00258">
    <property type="entry name" value="Flavodoxin_1"/>
    <property type="match status" value="1"/>
</dbReference>
<dbReference type="AlphaFoldDB" id="A0AAD5V729"/>
<evidence type="ECO:0000256" key="15">
    <source>
        <dbReference type="ARBA" id="ARBA00047827"/>
    </source>
</evidence>
<evidence type="ECO:0000256" key="13">
    <source>
        <dbReference type="ARBA" id="ARBA00023004"/>
    </source>
</evidence>
<dbReference type="FunFam" id="2.40.30.10:FF:000198">
    <property type="entry name" value="Bifunctional cytochrome P450/NADPH--P450 reductase"/>
    <property type="match status" value="1"/>
</dbReference>
<comment type="cofactor">
    <cofactor evidence="1">
        <name>FMN</name>
        <dbReference type="ChEBI" id="CHEBI:58210"/>
    </cofactor>
</comment>
<dbReference type="PIRSF" id="PIRSF000209">
    <property type="entry name" value="Bifunctional_P450_P450R"/>
    <property type="match status" value="1"/>
</dbReference>
<dbReference type="FunFam" id="1.10.630.10:FF:000040">
    <property type="entry name" value="Bifunctional cytochrome P450/NADPH--P450 reductase"/>
    <property type="match status" value="1"/>
</dbReference>
<dbReference type="Gene3D" id="3.40.50.360">
    <property type="match status" value="1"/>
</dbReference>
<evidence type="ECO:0000256" key="6">
    <source>
        <dbReference type="ARBA" id="ARBA00022617"/>
    </source>
</evidence>
<evidence type="ECO:0000259" key="18">
    <source>
        <dbReference type="PROSITE" id="PS50902"/>
    </source>
</evidence>
<keyword evidence="9 17" id="KW-0479">Metal-binding</keyword>
<comment type="caution">
    <text evidence="20">The sequence shown here is derived from an EMBL/GenBank/DDBJ whole genome shotgun (WGS) entry which is preliminary data.</text>
</comment>
<dbReference type="SUPFAM" id="SSF52218">
    <property type="entry name" value="Flavoproteins"/>
    <property type="match status" value="1"/>
</dbReference>
<dbReference type="PROSITE" id="PS50902">
    <property type="entry name" value="FLAVODOXIN_LIKE"/>
    <property type="match status" value="1"/>
</dbReference>
<comment type="catalytic activity">
    <reaction evidence="15">
        <text>an organic molecule + reduced [NADPH--hemoprotein reductase] + O2 = an alcohol + oxidized [NADPH--hemoprotein reductase] + H2O + H(+)</text>
        <dbReference type="Rhea" id="RHEA:17149"/>
        <dbReference type="Rhea" id="RHEA-COMP:11964"/>
        <dbReference type="Rhea" id="RHEA-COMP:11965"/>
        <dbReference type="ChEBI" id="CHEBI:15377"/>
        <dbReference type="ChEBI" id="CHEBI:15378"/>
        <dbReference type="ChEBI" id="CHEBI:15379"/>
        <dbReference type="ChEBI" id="CHEBI:30879"/>
        <dbReference type="ChEBI" id="CHEBI:57618"/>
        <dbReference type="ChEBI" id="CHEBI:58210"/>
        <dbReference type="ChEBI" id="CHEBI:142491"/>
        <dbReference type="EC" id="1.14.14.1"/>
    </reaction>
</comment>
<proteinExistence type="inferred from homology"/>
<keyword evidence="7" id="KW-0285">Flavoprotein</keyword>
<evidence type="ECO:0000256" key="5">
    <source>
        <dbReference type="ARBA" id="ARBA00022448"/>
    </source>
</evidence>
<dbReference type="Gene3D" id="1.10.630.10">
    <property type="entry name" value="Cytochrome P450"/>
    <property type="match status" value="1"/>
</dbReference>
<dbReference type="PANTHER" id="PTHR19384">
    <property type="entry name" value="NITRIC OXIDE SYNTHASE-RELATED"/>
    <property type="match status" value="1"/>
</dbReference>
<evidence type="ECO:0000256" key="9">
    <source>
        <dbReference type="ARBA" id="ARBA00022723"/>
    </source>
</evidence>
<comment type="cofactor">
    <cofactor evidence="2 17">
        <name>heme</name>
        <dbReference type="ChEBI" id="CHEBI:30413"/>
    </cofactor>
</comment>
<dbReference type="InterPro" id="IPR023173">
    <property type="entry name" value="NADPH_Cyt_P450_Rdtase_alpha"/>
</dbReference>
<comment type="cofactor">
    <cofactor evidence="3">
        <name>FAD</name>
        <dbReference type="ChEBI" id="CHEBI:57692"/>
    </cofactor>
</comment>
<dbReference type="PRINTS" id="PR00463">
    <property type="entry name" value="EP450I"/>
</dbReference>